<dbReference type="RefSeq" id="WP_044416997.1">
    <property type="nucleotide sequence ID" value="NZ_JXXE01000599.1"/>
</dbReference>
<reference evidence="2 3" key="1">
    <citation type="submission" date="2014-11" db="EMBL/GenBank/DDBJ databases">
        <title>Genomics and ecophysiology of heterotrophic nitrogen fixing bacteria isolated from estuarine surface water.</title>
        <authorList>
            <person name="Bentzon-Tilia M."/>
            <person name="Severin I."/>
            <person name="Hansen L.H."/>
            <person name="Riemann L."/>
        </authorList>
    </citation>
    <scope>NUCLEOTIDE SEQUENCE [LARGE SCALE GENOMIC DNA]</scope>
    <source>
        <strain evidence="2 3">BAL398</strain>
    </source>
</reference>
<protein>
    <recommendedName>
        <fullName evidence="4">DUF4175 domain-containing protein</fullName>
    </recommendedName>
</protein>
<feature type="transmembrane region" description="Helical" evidence="1">
    <location>
        <begin position="41"/>
        <end position="59"/>
    </location>
</feature>
<evidence type="ECO:0000313" key="3">
    <source>
        <dbReference type="Proteomes" id="UP000032515"/>
    </source>
</evidence>
<organism evidence="2 3">
    <name type="scientific">Rhodopseudomonas palustris</name>
    <dbReference type="NCBI Taxonomy" id="1076"/>
    <lineage>
        <taxon>Bacteria</taxon>
        <taxon>Pseudomonadati</taxon>
        <taxon>Pseudomonadota</taxon>
        <taxon>Alphaproteobacteria</taxon>
        <taxon>Hyphomicrobiales</taxon>
        <taxon>Nitrobacteraceae</taxon>
        <taxon>Rhodopseudomonas</taxon>
    </lineage>
</organism>
<comment type="caution">
    <text evidence="2">The sequence shown here is derived from an EMBL/GenBank/DDBJ whole genome shotgun (WGS) entry which is preliminary data.</text>
</comment>
<dbReference type="AlphaFoldDB" id="A0A0D7E8R9"/>
<name>A0A0D7E8R9_RHOPL</name>
<evidence type="ECO:0000256" key="1">
    <source>
        <dbReference type="SAM" id="Phobius"/>
    </source>
</evidence>
<feature type="transmembrane region" description="Helical" evidence="1">
    <location>
        <begin position="14"/>
        <end position="35"/>
    </location>
</feature>
<evidence type="ECO:0000313" key="2">
    <source>
        <dbReference type="EMBL" id="KIZ35957.1"/>
    </source>
</evidence>
<gene>
    <name evidence="2" type="ORF">OO17_25140</name>
</gene>
<evidence type="ECO:0008006" key="4">
    <source>
        <dbReference type="Google" id="ProtNLM"/>
    </source>
</evidence>
<proteinExistence type="predicted"/>
<keyword evidence="1" id="KW-0472">Membrane</keyword>
<sequence length="65" mass="6831">MTGRLGPAPGWRRVYGAPLVIGALSLFGLLSALLLGDVGRVLSWFALALPLAICVRAWLRSRAGG</sequence>
<dbReference type="Proteomes" id="UP000032515">
    <property type="component" value="Unassembled WGS sequence"/>
</dbReference>
<keyword evidence="1" id="KW-0812">Transmembrane</keyword>
<dbReference type="PATRIC" id="fig|1076.23.peg.6184"/>
<keyword evidence="1" id="KW-1133">Transmembrane helix</keyword>
<accession>A0A0D7E8R9</accession>
<dbReference type="EMBL" id="JXXE01000599">
    <property type="protein sequence ID" value="KIZ35957.1"/>
    <property type="molecule type" value="Genomic_DNA"/>
</dbReference>